<dbReference type="AlphaFoldDB" id="A0A3M7T2J4"/>
<organism evidence="1 2">
    <name type="scientific">Brachionus plicatilis</name>
    <name type="common">Marine rotifer</name>
    <name type="synonym">Brachionus muelleri</name>
    <dbReference type="NCBI Taxonomy" id="10195"/>
    <lineage>
        <taxon>Eukaryota</taxon>
        <taxon>Metazoa</taxon>
        <taxon>Spiralia</taxon>
        <taxon>Gnathifera</taxon>
        <taxon>Rotifera</taxon>
        <taxon>Eurotatoria</taxon>
        <taxon>Monogononta</taxon>
        <taxon>Pseudotrocha</taxon>
        <taxon>Ploima</taxon>
        <taxon>Brachionidae</taxon>
        <taxon>Brachionus</taxon>
    </lineage>
</organism>
<proteinExistence type="predicted"/>
<protein>
    <submittedName>
        <fullName evidence="1">Uncharacterized protein</fullName>
    </submittedName>
</protein>
<dbReference type="Proteomes" id="UP000276133">
    <property type="component" value="Unassembled WGS sequence"/>
</dbReference>
<evidence type="ECO:0000313" key="2">
    <source>
        <dbReference type="Proteomes" id="UP000276133"/>
    </source>
</evidence>
<sequence length="60" mass="7041">MKLGDLIYSGDFITDFEIILYFTSVNSDNFRSGTFAADIFCRDLNFIRHIGRRIRDVFNI</sequence>
<gene>
    <name evidence="1" type="ORF">BpHYR1_044678</name>
</gene>
<evidence type="ECO:0000313" key="1">
    <source>
        <dbReference type="EMBL" id="RNA42175.1"/>
    </source>
</evidence>
<reference evidence="1 2" key="1">
    <citation type="journal article" date="2018" name="Sci. Rep.">
        <title>Genomic signatures of local adaptation to the degree of environmental predictability in rotifers.</title>
        <authorList>
            <person name="Franch-Gras L."/>
            <person name="Hahn C."/>
            <person name="Garcia-Roger E.M."/>
            <person name="Carmona M.J."/>
            <person name="Serra M."/>
            <person name="Gomez A."/>
        </authorList>
    </citation>
    <scope>NUCLEOTIDE SEQUENCE [LARGE SCALE GENOMIC DNA]</scope>
    <source>
        <strain evidence="1">HYR1</strain>
    </source>
</reference>
<dbReference type="EMBL" id="REGN01000408">
    <property type="protein sequence ID" value="RNA42175.1"/>
    <property type="molecule type" value="Genomic_DNA"/>
</dbReference>
<keyword evidence="2" id="KW-1185">Reference proteome</keyword>
<accession>A0A3M7T2J4</accession>
<comment type="caution">
    <text evidence="1">The sequence shown here is derived from an EMBL/GenBank/DDBJ whole genome shotgun (WGS) entry which is preliminary data.</text>
</comment>
<name>A0A3M7T2J4_BRAPC</name>